<evidence type="ECO:0000313" key="3">
    <source>
        <dbReference type="EMBL" id="MYZ48434.1"/>
    </source>
</evidence>
<keyword evidence="4" id="KW-1185">Reference proteome</keyword>
<reference evidence="3" key="1">
    <citation type="submission" date="2019-03" db="EMBL/GenBank/DDBJ databases">
        <title>Afifella sp. nov., isolated from activated sludge.</title>
        <authorList>
            <person name="Li Q."/>
            <person name="Liu Y."/>
        </authorList>
    </citation>
    <scope>NUCLEOTIDE SEQUENCE</scope>
    <source>
        <strain evidence="3">L72</strain>
    </source>
</reference>
<accession>A0A964T5Z5</accession>
<feature type="domain" description="YdbS-like PH" evidence="2">
    <location>
        <begin position="45"/>
        <end position="119"/>
    </location>
</feature>
<dbReference type="Proteomes" id="UP000773614">
    <property type="component" value="Unassembled WGS sequence"/>
</dbReference>
<keyword evidence="1" id="KW-1133">Transmembrane helix</keyword>
<keyword evidence="1" id="KW-0812">Transmembrane</keyword>
<dbReference type="AlphaFoldDB" id="A0A964T5Z5"/>
<dbReference type="Pfam" id="PF03703">
    <property type="entry name" value="bPH_2"/>
    <property type="match status" value="1"/>
</dbReference>
<dbReference type="InterPro" id="IPR005182">
    <property type="entry name" value="YdbS-like_PH"/>
</dbReference>
<dbReference type="RefSeq" id="WP_161140783.1">
    <property type="nucleotide sequence ID" value="NZ_SPKJ01000037.1"/>
</dbReference>
<proteinExistence type="predicted"/>
<organism evidence="3 4">
    <name type="scientific">Propylenella binzhouense</name>
    <dbReference type="NCBI Taxonomy" id="2555902"/>
    <lineage>
        <taxon>Bacteria</taxon>
        <taxon>Pseudomonadati</taxon>
        <taxon>Pseudomonadota</taxon>
        <taxon>Alphaproteobacteria</taxon>
        <taxon>Hyphomicrobiales</taxon>
        <taxon>Propylenellaceae</taxon>
        <taxon>Propylenella</taxon>
    </lineage>
</organism>
<sequence>MAASVLYDEHPSMARSNPLIFLLALLLVPVGIGIVILLVWWVKSRTVRLRVTEEEVEYEAGLFSKERREMKRTSIRSVTVDQTLLDRLFRVGTVAIYSSGDSPEIVVRGLPDPERLRALL</sequence>
<comment type="caution">
    <text evidence="3">The sequence shown here is derived from an EMBL/GenBank/DDBJ whole genome shotgun (WGS) entry which is preliminary data.</text>
</comment>
<name>A0A964T5Z5_9HYPH</name>
<dbReference type="PANTHER" id="PTHR37938">
    <property type="entry name" value="BLL0215 PROTEIN"/>
    <property type="match status" value="1"/>
</dbReference>
<feature type="transmembrane region" description="Helical" evidence="1">
    <location>
        <begin position="20"/>
        <end position="42"/>
    </location>
</feature>
<protein>
    <submittedName>
        <fullName evidence="3">PH domain-containing protein</fullName>
    </submittedName>
</protein>
<dbReference type="PANTHER" id="PTHR37938:SF1">
    <property type="entry name" value="BLL0215 PROTEIN"/>
    <property type="match status" value="1"/>
</dbReference>
<evidence type="ECO:0000313" key="4">
    <source>
        <dbReference type="Proteomes" id="UP000773614"/>
    </source>
</evidence>
<evidence type="ECO:0000259" key="2">
    <source>
        <dbReference type="Pfam" id="PF03703"/>
    </source>
</evidence>
<gene>
    <name evidence="3" type="ORF">E4O86_12015</name>
</gene>
<keyword evidence="1" id="KW-0472">Membrane</keyword>
<evidence type="ECO:0000256" key="1">
    <source>
        <dbReference type="SAM" id="Phobius"/>
    </source>
</evidence>
<dbReference type="EMBL" id="SPKJ01000037">
    <property type="protein sequence ID" value="MYZ48434.1"/>
    <property type="molecule type" value="Genomic_DNA"/>
</dbReference>
<dbReference type="OrthoDB" id="6088889at2"/>